<evidence type="ECO:0000313" key="3">
    <source>
        <dbReference type="EMBL" id="TMI78647.1"/>
    </source>
</evidence>
<evidence type="ECO:0000313" key="4">
    <source>
        <dbReference type="Proteomes" id="UP000320048"/>
    </source>
</evidence>
<dbReference type="InterPro" id="IPR023631">
    <property type="entry name" value="Amidase_dom"/>
</dbReference>
<proteinExistence type="predicted"/>
<feature type="domain" description="Amidase" evidence="2">
    <location>
        <begin position="11"/>
        <end position="151"/>
    </location>
</feature>
<dbReference type="InterPro" id="IPR036928">
    <property type="entry name" value="AS_sf"/>
</dbReference>
<accession>A0A537J559</accession>
<evidence type="ECO:0000256" key="1">
    <source>
        <dbReference type="SAM" id="MobiDB-lite"/>
    </source>
</evidence>
<dbReference type="Pfam" id="PF01425">
    <property type="entry name" value="Amidase"/>
    <property type="match status" value="1"/>
</dbReference>
<organism evidence="3 4">
    <name type="scientific">Candidatus Segetimicrobium genomatis</name>
    <dbReference type="NCBI Taxonomy" id="2569760"/>
    <lineage>
        <taxon>Bacteria</taxon>
        <taxon>Bacillati</taxon>
        <taxon>Candidatus Sysuimicrobiota</taxon>
        <taxon>Candidatus Sysuimicrobiia</taxon>
        <taxon>Candidatus Sysuimicrobiales</taxon>
        <taxon>Candidatus Segetimicrobiaceae</taxon>
        <taxon>Candidatus Segetimicrobium</taxon>
    </lineage>
</organism>
<dbReference type="Proteomes" id="UP000320048">
    <property type="component" value="Unassembled WGS sequence"/>
</dbReference>
<evidence type="ECO:0000259" key="2">
    <source>
        <dbReference type="Pfam" id="PF01425"/>
    </source>
</evidence>
<dbReference type="Gene3D" id="3.90.1300.10">
    <property type="entry name" value="Amidase signature (AS) domain"/>
    <property type="match status" value="1"/>
</dbReference>
<dbReference type="AlphaFoldDB" id="A0A537J559"/>
<dbReference type="PANTHER" id="PTHR11895:SF151">
    <property type="entry name" value="GLUTAMYL-TRNA(GLN) AMIDOTRANSFERASE SUBUNIT A"/>
    <property type="match status" value="1"/>
</dbReference>
<gene>
    <name evidence="3" type="ORF">E6H04_12065</name>
</gene>
<protein>
    <submittedName>
        <fullName evidence="3">Asp-tRNA(Asn)/Glu-tRNA(Gln) amidotransferase subunit GatA</fullName>
    </submittedName>
</protein>
<name>A0A537J559_9BACT</name>
<dbReference type="EMBL" id="VBAO01000355">
    <property type="protein sequence ID" value="TMI78647.1"/>
    <property type="molecule type" value="Genomic_DNA"/>
</dbReference>
<keyword evidence="3" id="KW-0808">Transferase</keyword>
<reference evidence="3 4" key="1">
    <citation type="journal article" date="2019" name="Nat. Microbiol.">
        <title>Mediterranean grassland soil C-N compound turnover is dependent on rainfall and depth, and is mediated by genomically divergent microorganisms.</title>
        <authorList>
            <person name="Diamond S."/>
            <person name="Andeer P.F."/>
            <person name="Li Z."/>
            <person name="Crits-Christoph A."/>
            <person name="Burstein D."/>
            <person name="Anantharaman K."/>
            <person name="Lane K.R."/>
            <person name="Thomas B.C."/>
            <person name="Pan C."/>
            <person name="Northen T.R."/>
            <person name="Banfield J.F."/>
        </authorList>
    </citation>
    <scope>NUCLEOTIDE SEQUENCE [LARGE SCALE GENOMIC DNA]</scope>
    <source>
        <strain evidence="3">NP_7</strain>
    </source>
</reference>
<comment type="caution">
    <text evidence="3">The sequence shown here is derived from an EMBL/GenBank/DDBJ whole genome shotgun (WGS) entry which is preliminary data.</text>
</comment>
<dbReference type="PANTHER" id="PTHR11895">
    <property type="entry name" value="TRANSAMIDASE"/>
    <property type="match status" value="1"/>
</dbReference>
<sequence>MYRRGETSPSEVVRAVLDRIESHESRLHAYLFLDRDAALAEAARWDAPARKADAPALAGIPIAVKDVICTRNWPTTCGSRILEGFRSPYDATAVVRLREAGAILLGKTNCDEFAMGSSTENSGYGVTRNPWDDARVPGGSSGGSAAAVAAG</sequence>
<feature type="non-terminal residue" evidence="3">
    <location>
        <position position="151"/>
    </location>
</feature>
<feature type="region of interest" description="Disordered" evidence="1">
    <location>
        <begin position="121"/>
        <end position="151"/>
    </location>
</feature>
<dbReference type="SUPFAM" id="SSF75304">
    <property type="entry name" value="Amidase signature (AS) enzymes"/>
    <property type="match status" value="1"/>
</dbReference>
<dbReference type="InterPro" id="IPR000120">
    <property type="entry name" value="Amidase"/>
</dbReference>
<dbReference type="GO" id="GO:0016740">
    <property type="term" value="F:transferase activity"/>
    <property type="evidence" value="ECO:0007669"/>
    <property type="project" value="UniProtKB-KW"/>
</dbReference>